<proteinExistence type="predicted"/>
<dbReference type="AlphaFoldDB" id="A0A5B0EN85"/>
<dbReference type="Pfam" id="PF25595">
    <property type="entry name" value="Phage_TTP_16"/>
    <property type="match status" value="1"/>
</dbReference>
<gene>
    <name evidence="1" type="ORF">FQ154_01610</name>
</gene>
<dbReference type="EMBL" id="VOBL01000001">
    <property type="protein sequence ID" value="KAA0979882.1"/>
    <property type="molecule type" value="Genomic_DNA"/>
</dbReference>
<organism evidence="1 2">
    <name type="scientific">Paeniglutamicibacter gangotriensis</name>
    <dbReference type="NCBI Taxonomy" id="254787"/>
    <lineage>
        <taxon>Bacteria</taxon>
        <taxon>Bacillati</taxon>
        <taxon>Actinomycetota</taxon>
        <taxon>Actinomycetes</taxon>
        <taxon>Micrococcales</taxon>
        <taxon>Micrococcaceae</taxon>
        <taxon>Paeniglutamicibacter</taxon>
    </lineage>
</organism>
<sequence>MAELGPKMLNTANRRLDWVPTIADPKNPKATELNAGLNISCMVTAADYAFGITGNEAIVDAALCDDIEAGVPGRATVEAAANFFRFKETLDDKAWTTFTGKGLSGYLVERIGQVDEGERPEDVDYAAADEVQILKAITNDPQNLSPATAGYEKFRMVWSPQRHWPRVKVAAGV</sequence>
<dbReference type="RefSeq" id="WP_149618428.1">
    <property type="nucleotide sequence ID" value="NZ_VOBL01000001.1"/>
</dbReference>
<dbReference type="Proteomes" id="UP000323856">
    <property type="component" value="Unassembled WGS sequence"/>
</dbReference>
<reference evidence="1 2" key="1">
    <citation type="submission" date="2019-07" db="EMBL/GenBank/DDBJ databases">
        <title>Analysis of the biochemical properties, biological activity and biotechnological potential of siderophores and biosurfactants produced by Antarctic psychrotolerant bacteria.</title>
        <authorList>
            <person name="Styczynski M."/>
            <person name="Krucon T."/>
            <person name="Decewicz P."/>
            <person name="Dziewit L."/>
        </authorList>
    </citation>
    <scope>NUCLEOTIDE SEQUENCE [LARGE SCALE GENOMIC DNA]</scope>
    <source>
        <strain evidence="1 2">ANT_H27</strain>
    </source>
</reference>
<evidence type="ECO:0000313" key="2">
    <source>
        <dbReference type="Proteomes" id="UP000323856"/>
    </source>
</evidence>
<evidence type="ECO:0000313" key="1">
    <source>
        <dbReference type="EMBL" id="KAA0979882.1"/>
    </source>
</evidence>
<protein>
    <submittedName>
        <fullName evidence="1">Uncharacterized protein</fullName>
    </submittedName>
</protein>
<dbReference type="InterPro" id="IPR058009">
    <property type="entry name" value="TTP_Phage_16"/>
</dbReference>
<comment type="caution">
    <text evidence="1">The sequence shown here is derived from an EMBL/GenBank/DDBJ whole genome shotgun (WGS) entry which is preliminary data.</text>
</comment>
<dbReference type="OrthoDB" id="4940083at2"/>
<name>A0A5B0EN85_9MICC</name>
<accession>A0A5B0EN85</accession>